<dbReference type="InterPro" id="IPR019438">
    <property type="entry name" value="Q_salvage"/>
</dbReference>
<gene>
    <name evidence="8" type="ORF">KSP40_PGU011778</name>
</gene>
<protein>
    <recommendedName>
        <fullName evidence="3 6">Queuosine 5'-phosphate N-glycosylase/hydrolase</fullName>
        <ecNumber evidence="6">3.2.2.-</ecNumber>
    </recommendedName>
    <alternativeName>
        <fullName evidence="4 6">Queuosine-nucleotide N-glycosylase/hydrolase</fullName>
    </alternativeName>
</protein>
<dbReference type="PANTHER" id="PTHR21314">
    <property type="entry name" value="QUEUOSINE 5'-PHOSPHATE N-GLYCOSYLASE_HYDROLASE-RELATED"/>
    <property type="match status" value="1"/>
</dbReference>
<organism evidence="8 9">
    <name type="scientific">Platanthera guangdongensis</name>
    <dbReference type="NCBI Taxonomy" id="2320717"/>
    <lineage>
        <taxon>Eukaryota</taxon>
        <taxon>Viridiplantae</taxon>
        <taxon>Streptophyta</taxon>
        <taxon>Embryophyta</taxon>
        <taxon>Tracheophyta</taxon>
        <taxon>Spermatophyta</taxon>
        <taxon>Magnoliopsida</taxon>
        <taxon>Liliopsida</taxon>
        <taxon>Asparagales</taxon>
        <taxon>Orchidaceae</taxon>
        <taxon>Orchidoideae</taxon>
        <taxon>Orchideae</taxon>
        <taxon>Orchidinae</taxon>
        <taxon>Platanthera</taxon>
    </lineage>
</organism>
<evidence type="ECO:0000256" key="1">
    <source>
        <dbReference type="ARBA" id="ARBA00022801"/>
    </source>
</evidence>
<dbReference type="PANTHER" id="PTHR21314:SF0">
    <property type="entry name" value="QUEUOSINE 5'-PHOSPHATE N-GLYCOSYLASE_HYDROLASE"/>
    <property type="match status" value="1"/>
</dbReference>
<evidence type="ECO:0000256" key="7">
    <source>
        <dbReference type="SAM" id="MobiDB-lite"/>
    </source>
</evidence>
<reference evidence="8 9" key="1">
    <citation type="journal article" date="2022" name="Nat. Plants">
        <title>Genomes of leafy and leafless Platanthera orchids illuminate the evolution of mycoheterotrophy.</title>
        <authorList>
            <person name="Li M.H."/>
            <person name="Liu K.W."/>
            <person name="Li Z."/>
            <person name="Lu H.C."/>
            <person name="Ye Q.L."/>
            <person name="Zhang D."/>
            <person name="Wang J.Y."/>
            <person name="Li Y.F."/>
            <person name="Zhong Z.M."/>
            <person name="Liu X."/>
            <person name="Yu X."/>
            <person name="Liu D.K."/>
            <person name="Tu X.D."/>
            <person name="Liu B."/>
            <person name="Hao Y."/>
            <person name="Liao X.Y."/>
            <person name="Jiang Y.T."/>
            <person name="Sun W.H."/>
            <person name="Chen J."/>
            <person name="Chen Y.Q."/>
            <person name="Ai Y."/>
            <person name="Zhai J.W."/>
            <person name="Wu S.S."/>
            <person name="Zhou Z."/>
            <person name="Hsiao Y.Y."/>
            <person name="Wu W.L."/>
            <person name="Chen Y.Y."/>
            <person name="Lin Y.F."/>
            <person name="Hsu J.L."/>
            <person name="Li C.Y."/>
            <person name="Wang Z.W."/>
            <person name="Zhao X."/>
            <person name="Zhong W.Y."/>
            <person name="Ma X.K."/>
            <person name="Ma L."/>
            <person name="Huang J."/>
            <person name="Chen G.Z."/>
            <person name="Huang M.Z."/>
            <person name="Huang L."/>
            <person name="Peng D.H."/>
            <person name="Luo Y.B."/>
            <person name="Zou S.Q."/>
            <person name="Chen S.P."/>
            <person name="Lan S."/>
            <person name="Tsai W.C."/>
            <person name="Van de Peer Y."/>
            <person name="Liu Z.J."/>
        </authorList>
    </citation>
    <scope>NUCLEOTIDE SEQUENCE [LARGE SCALE GENOMIC DNA]</scope>
    <source>
        <strain evidence="8">Lor288</strain>
    </source>
</reference>
<comment type="catalytic activity">
    <reaction evidence="5 6">
        <text>queuosine 5'-phosphate + H2O = queuine + D-ribose 5-phosphate</text>
        <dbReference type="Rhea" id="RHEA:75387"/>
        <dbReference type="ChEBI" id="CHEBI:15377"/>
        <dbReference type="ChEBI" id="CHEBI:17433"/>
        <dbReference type="ChEBI" id="CHEBI:78346"/>
        <dbReference type="ChEBI" id="CHEBI:194371"/>
    </reaction>
    <physiologicalReaction direction="left-to-right" evidence="5 6">
        <dbReference type="Rhea" id="RHEA:75388"/>
    </physiologicalReaction>
</comment>
<evidence type="ECO:0000256" key="4">
    <source>
        <dbReference type="ARBA" id="ARBA00035393"/>
    </source>
</evidence>
<dbReference type="Pfam" id="PF10343">
    <property type="entry name" value="Q_salvage"/>
    <property type="match status" value="1"/>
</dbReference>
<proteinExistence type="inferred from homology"/>
<feature type="region of interest" description="Disordered" evidence="7">
    <location>
        <begin position="1"/>
        <end position="28"/>
    </location>
</feature>
<comment type="similarity">
    <text evidence="2 6">Belongs to the QNG1 protein family.</text>
</comment>
<comment type="function">
    <text evidence="6">Catalyzes the hydrolysis of queuosine 5'-phosphate, releasing the nucleobase queuine (q). Is required for salvage of queuine from exogenous queuosine (Q) that is imported and then converted to queuosine 5'-phosphate intracellularly.</text>
</comment>
<dbReference type="EMBL" id="JBBWWR010000021">
    <property type="protein sequence ID" value="KAK8938119.1"/>
    <property type="molecule type" value="Genomic_DNA"/>
</dbReference>
<evidence type="ECO:0000256" key="5">
    <source>
        <dbReference type="ARBA" id="ARBA00048204"/>
    </source>
</evidence>
<name>A0ABR2LDD6_9ASPA</name>
<comment type="caution">
    <text evidence="8">The sequence shown here is derived from an EMBL/GenBank/DDBJ whole genome shotgun (WGS) entry which is preliminary data.</text>
</comment>
<keyword evidence="9" id="KW-1185">Reference proteome</keyword>
<accession>A0ABR2LDD6</accession>
<sequence>MAGKQTGRRRRLLRLHPPQEEKAPQTPLFQPRLPQLRFQLSISTRREQTPPPYKMKPYLGAQKSILILLICDEVGGGATEGQGSASPRIRNQKEEGEEHYRVFFPPTKMEDVAGTSAWVATHSSFVKLDSVACLLVLTTSLMNGRFANPLASIFVPVLEEVVDEIQGSIPKIKWDFEGIHYFDNGPLTVQYLLVVDALNFCFWPGVSWRRSSSPSRDSRWLSTGNGGRELPRRLRETHSRDLESQDLSESHRGLPAASDTSLATRSGVAPDRDGKRRPNPSRANTPAAAASHCHAQVELGGGGCFAQLAHGREGSVGPNPSDNKALNKDLSYDHLAVGLKEALQNDKSALDADRLQNYTGPQLRKMLKWPRPLPLENERARLMQEVGLELERSFGGKASNLVKACGNSALSLVALVAKHFPGFRDHSLYKGHQVFFYKRAQIFVADLWNAFKGKGFGVFYDISSITIFADYIVPAVLRELGILKYSLFLSRSVDSNGEIGSGTEEEVEIRACSIYAVEKMRELLKSKYRKEVRDEHGPLLPLPSHSPRVVLDSSCIPPAIATSDDVMA</sequence>
<keyword evidence="1 6" id="KW-0378">Hydrolase</keyword>
<evidence type="ECO:0000256" key="3">
    <source>
        <dbReference type="ARBA" id="ARBA00035306"/>
    </source>
</evidence>
<feature type="region of interest" description="Disordered" evidence="7">
    <location>
        <begin position="208"/>
        <end position="290"/>
    </location>
</feature>
<evidence type="ECO:0000313" key="9">
    <source>
        <dbReference type="Proteomes" id="UP001412067"/>
    </source>
</evidence>
<evidence type="ECO:0000313" key="8">
    <source>
        <dbReference type="EMBL" id="KAK8938119.1"/>
    </source>
</evidence>
<dbReference type="EC" id="3.2.2.-" evidence="6"/>
<evidence type="ECO:0000256" key="6">
    <source>
        <dbReference type="RuleBase" id="RU365002"/>
    </source>
</evidence>
<feature type="compositionally biased region" description="Basic residues" evidence="7">
    <location>
        <begin position="1"/>
        <end position="14"/>
    </location>
</feature>
<feature type="compositionally biased region" description="Basic and acidic residues" evidence="7">
    <location>
        <begin position="229"/>
        <end position="252"/>
    </location>
</feature>
<dbReference type="Proteomes" id="UP001412067">
    <property type="component" value="Unassembled WGS sequence"/>
</dbReference>
<evidence type="ECO:0000256" key="2">
    <source>
        <dbReference type="ARBA" id="ARBA00035119"/>
    </source>
</evidence>